<dbReference type="PANTHER" id="PTHR43084:SF1">
    <property type="entry name" value="PERSULFIDE DIOXYGENASE ETHE1, MITOCHONDRIAL"/>
    <property type="match status" value="1"/>
</dbReference>
<dbReference type="InterPro" id="IPR051682">
    <property type="entry name" value="Mito_Persulfide_Diox"/>
</dbReference>
<name>A0ABU9T0P3_9ALTE</name>
<dbReference type="PANTHER" id="PTHR43084">
    <property type="entry name" value="PERSULFIDE DIOXYGENASE ETHE1"/>
    <property type="match status" value="1"/>
</dbReference>
<evidence type="ECO:0000313" key="4">
    <source>
        <dbReference type="Proteomes" id="UP001461163"/>
    </source>
</evidence>
<keyword evidence="1" id="KW-0479">Metal-binding</keyword>
<feature type="domain" description="Metallo-beta-lactamase" evidence="2">
    <location>
        <begin position="14"/>
        <end position="204"/>
    </location>
</feature>
<dbReference type="SUPFAM" id="SSF56281">
    <property type="entry name" value="Metallo-hydrolase/oxidoreductase"/>
    <property type="match status" value="1"/>
</dbReference>
<dbReference type="InterPro" id="IPR001279">
    <property type="entry name" value="Metallo-B-lactamas"/>
</dbReference>
<dbReference type="InterPro" id="IPR036866">
    <property type="entry name" value="RibonucZ/Hydroxyglut_hydro"/>
</dbReference>
<keyword evidence="4" id="KW-1185">Reference proteome</keyword>
<dbReference type="Gene3D" id="3.60.15.10">
    <property type="entry name" value="Ribonuclease Z/Hydroxyacylglutathione hydrolase-like"/>
    <property type="match status" value="1"/>
</dbReference>
<reference evidence="3 4" key="1">
    <citation type="submission" date="2024-03" db="EMBL/GenBank/DDBJ databases">
        <title>Community enrichment and isolation of bacterial strains for fucoidan degradation.</title>
        <authorList>
            <person name="Sichert A."/>
        </authorList>
    </citation>
    <scope>NUCLEOTIDE SEQUENCE [LARGE SCALE GENOMIC DNA]</scope>
    <source>
        <strain evidence="3 4">AS12</strain>
    </source>
</reference>
<organism evidence="3 4">
    <name type="scientific">Paraglaciecola mesophila</name>
    <dbReference type="NCBI Taxonomy" id="197222"/>
    <lineage>
        <taxon>Bacteria</taxon>
        <taxon>Pseudomonadati</taxon>
        <taxon>Pseudomonadota</taxon>
        <taxon>Gammaproteobacteria</taxon>
        <taxon>Alteromonadales</taxon>
        <taxon>Alteromonadaceae</taxon>
        <taxon>Paraglaciecola</taxon>
    </lineage>
</organism>
<dbReference type="EMBL" id="JBBMQS010000012">
    <property type="protein sequence ID" value="MEM5499266.1"/>
    <property type="molecule type" value="Genomic_DNA"/>
</dbReference>
<comment type="caution">
    <text evidence="3">The sequence shown here is derived from an EMBL/GenBank/DDBJ whole genome shotgun (WGS) entry which is preliminary data.</text>
</comment>
<gene>
    <name evidence="3" type="ORF">WNY77_17775</name>
</gene>
<proteinExistence type="predicted"/>
<evidence type="ECO:0000313" key="3">
    <source>
        <dbReference type="EMBL" id="MEM5499266.1"/>
    </source>
</evidence>
<accession>A0ABU9T0P3</accession>
<dbReference type="CDD" id="cd07724">
    <property type="entry name" value="POD-like_MBL-fold"/>
    <property type="match status" value="1"/>
</dbReference>
<evidence type="ECO:0000256" key="1">
    <source>
        <dbReference type="ARBA" id="ARBA00022723"/>
    </source>
</evidence>
<dbReference type="Proteomes" id="UP001461163">
    <property type="component" value="Unassembled WGS sequence"/>
</dbReference>
<dbReference type="Pfam" id="PF00753">
    <property type="entry name" value="Lactamase_B"/>
    <property type="match status" value="1"/>
</dbReference>
<dbReference type="RefSeq" id="WP_342882454.1">
    <property type="nucleotide sequence ID" value="NZ_JBBMQS010000012.1"/>
</dbReference>
<protein>
    <submittedName>
        <fullName evidence="3">MBL fold metallo-hydrolase</fullName>
    </submittedName>
</protein>
<sequence length="288" mass="31867">MTVQVNGFYHDATGTVSYIVSDSERKHAVIIDSVLDFDLFSGEVSSTFADKQLAFLQENQLTLDWILDTHAHADHLSAAHYLHSKTGVKTCIGEGIKAVEARFAKTFNYAQEEGHRFDAFDKLLQDGESLQFGSATLVSMSTPGHTSDSLSYIIDDNVFVGDTLFMPDGGTARCDFPGGDAGLLWDSISRVHQLPAHYKIWVCHDYQPDGRQLQYQTTVAQSQAANIHVNNQVGKAQYVALRNKRDATLAVPKLLYPSLQVNLQAGKLPQKQSNGLRYMSIPLTDKTQ</sequence>
<evidence type="ECO:0000259" key="2">
    <source>
        <dbReference type="SMART" id="SM00849"/>
    </source>
</evidence>
<dbReference type="SMART" id="SM00849">
    <property type="entry name" value="Lactamase_B"/>
    <property type="match status" value="1"/>
</dbReference>
<dbReference type="InterPro" id="IPR044528">
    <property type="entry name" value="POD-like_MBL-fold"/>
</dbReference>